<evidence type="ECO:0000313" key="1">
    <source>
        <dbReference type="EMBL" id="MFC3284662.1"/>
    </source>
</evidence>
<dbReference type="Gene3D" id="3.30.420.300">
    <property type="entry name" value="2-keto-3-deoxy-galactonokinase, substrate binding domain"/>
    <property type="match status" value="1"/>
</dbReference>
<gene>
    <name evidence="1" type="ORF">ACFOEV_13760</name>
</gene>
<organism evidence="1 2">
    <name type="scientific">Litchfieldella rifensis</name>
    <dbReference type="NCBI Taxonomy" id="762643"/>
    <lineage>
        <taxon>Bacteria</taxon>
        <taxon>Pseudomonadati</taxon>
        <taxon>Pseudomonadota</taxon>
        <taxon>Gammaproteobacteria</taxon>
        <taxon>Oceanospirillales</taxon>
        <taxon>Halomonadaceae</taxon>
        <taxon>Litchfieldella</taxon>
    </lineage>
</organism>
<dbReference type="Pfam" id="PF05035">
    <property type="entry name" value="DGOK"/>
    <property type="match status" value="1"/>
</dbReference>
<dbReference type="Gene3D" id="3.30.420.310">
    <property type="entry name" value="2-keto-3-deoxy-galactonokinase, C-terminal domain"/>
    <property type="match status" value="1"/>
</dbReference>
<reference evidence="2" key="1">
    <citation type="journal article" date="2019" name="Int. J. Syst. Evol. Microbiol.">
        <title>The Global Catalogue of Microorganisms (GCM) 10K type strain sequencing project: providing services to taxonomists for standard genome sequencing and annotation.</title>
        <authorList>
            <consortium name="The Broad Institute Genomics Platform"/>
            <consortium name="The Broad Institute Genome Sequencing Center for Infectious Disease"/>
            <person name="Wu L."/>
            <person name="Ma J."/>
        </authorList>
    </citation>
    <scope>NUCLEOTIDE SEQUENCE [LARGE SCALE GENOMIC DNA]</scope>
    <source>
        <strain evidence="2">CECT 7698</strain>
    </source>
</reference>
<evidence type="ECO:0000313" key="2">
    <source>
        <dbReference type="Proteomes" id="UP001595579"/>
    </source>
</evidence>
<keyword evidence="2" id="KW-1185">Reference proteome</keyword>
<dbReference type="InterPro" id="IPR042258">
    <property type="entry name" value="DGOK_N"/>
</dbReference>
<dbReference type="EMBL" id="JBHRUG010000027">
    <property type="protein sequence ID" value="MFC3284662.1"/>
    <property type="molecule type" value="Genomic_DNA"/>
</dbReference>
<name>A0ABV7LQ67_9GAMM</name>
<dbReference type="RefSeq" id="WP_386774854.1">
    <property type="nucleotide sequence ID" value="NZ_JBHRUG010000027.1"/>
</dbReference>
<sequence length="321" mass="34487">MVSRERLGWIAVDWGSSNLRAWAMSDAGEVLAQGGSDQGMLALKPEHYEAALLGAVSDWLPESGVVDVVVCGMAGARQGWREAAYREVPTRLEALLDGAVMPDVEDSRLRVCLLPGLCQQRDASGREFDVMRGEETQLAGLVALDMGFTGWACLPGTHAKWAYLFQGELARFQTFLTGELYRLLAARSVLHHSLGEDDLDDTSCREAFVTAVGESVAQPARFSQRLFGIRASDLLDANLPRGDARAAILAARLSGLAIGLELAAIGVELPPGEPVSLVGAEALCRRYALALETLEIQSRIIDSERAVLAGLGQARRALDAT</sequence>
<proteinExistence type="predicted"/>
<dbReference type="InterPro" id="IPR007729">
    <property type="entry name" value="DGOK"/>
</dbReference>
<comment type="caution">
    <text evidence="1">The sequence shown here is derived from an EMBL/GenBank/DDBJ whole genome shotgun (WGS) entry which is preliminary data.</text>
</comment>
<accession>A0ABV7LQ67</accession>
<dbReference type="InterPro" id="IPR043129">
    <property type="entry name" value="ATPase_NBD"/>
</dbReference>
<dbReference type="Proteomes" id="UP001595579">
    <property type="component" value="Unassembled WGS sequence"/>
</dbReference>
<dbReference type="SUPFAM" id="SSF53067">
    <property type="entry name" value="Actin-like ATPase domain"/>
    <property type="match status" value="1"/>
</dbReference>
<protein>
    <submittedName>
        <fullName evidence="1">2-dehydro-3-deoxygalactonokinase</fullName>
    </submittedName>
</protein>
<dbReference type="InterPro" id="IPR042257">
    <property type="entry name" value="DGOK_C"/>
</dbReference>